<evidence type="ECO:0000313" key="11">
    <source>
        <dbReference type="EMBL" id="MEO9247779.1"/>
    </source>
</evidence>
<dbReference type="SMART" id="SM00387">
    <property type="entry name" value="HATPase_c"/>
    <property type="match status" value="1"/>
</dbReference>
<dbReference type="Proteomes" id="UP001484097">
    <property type="component" value="Unassembled WGS sequence"/>
</dbReference>
<dbReference type="InterPro" id="IPR035965">
    <property type="entry name" value="PAS-like_dom_sf"/>
</dbReference>
<dbReference type="InterPro" id="IPR003661">
    <property type="entry name" value="HisK_dim/P_dom"/>
</dbReference>
<dbReference type="InterPro" id="IPR013656">
    <property type="entry name" value="PAS_4"/>
</dbReference>
<dbReference type="Gene3D" id="1.10.287.130">
    <property type="match status" value="1"/>
</dbReference>
<dbReference type="Pfam" id="PF02518">
    <property type="entry name" value="HATPase_c"/>
    <property type="match status" value="1"/>
</dbReference>
<keyword evidence="4" id="KW-0597">Phosphoprotein</keyword>
<organism evidence="11 12">
    <name type="scientific">Citricoccus nitrophenolicus</name>
    <dbReference type="NCBI Taxonomy" id="863575"/>
    <lineage>
        <taxon>Bacteria</taxon>
        <taxon>Bacillati</taxon>
        <taxon>Actinomycetota</taxon>
        <taxon>Actinomycetes</taxon>
        <taxon>Micrococcales</taxon>
        <taxon>Micrococcaceae</taxon>
        <taxon>Citricoccus</taxon>
    </lineage>
</organism>
<keyword evidence="8" id="KW-1133">Transmembrane helix</keyword>
<dbReference type="InterPro" id="IPR000700">
    <property type="entry name" value="PAS-assoc_C"/>
</dbReference>
<reference evidence="11 12" key="1">
    <citation type="submission" date="2024-05" db="EMBL/GenBank/DDBJ databases">
        <authorList>
            <person name="Yi C."/>
        </authorList>
    </citation>
    <scope>NUCLEOTIDE SEQUENCE [LARGE SCALE GENOMIC DNA]</scope>
    <source>
        <strain evidence="11 12">XS13</strain>
    </source>
</reference>
<keyword evidence="8" id="KW-0812">Transmembrane</keyword>
<protein>
    <recommendedName>
        <fullName evidence="3">histidine kinase</fullName>
        <ecNumber evidence="3">2.7.13.3</ecNumber>
    </recommendedName>
</protein>
<gene>
    <name evidence="11" type="ORF">ABDK96_08815</name>
</gene>
<keyword evidence="8" id="KW-0472">Membrane</keyword>
<evidence type="ECO:0000256" key="3">
    <source>
        <dbReference type="ARBA" id="ARBA00012438"/>
    </source>
</evidence>
<feature type="domain" description="Histidine kinase" evidence="9">
    <location>
        <begin position="342"/>
        <end position="563"/>
    </location>
</feature>
<dbReference type="CDD" id="cd00075">
    <property type="entry name" value="HATPase"/>
    <property type="match status" value="1"/>
</dbReference>
<feature type="domain" description="PAC" evidence="10">
    <location>
        <begin position="284"/>
        <end position="338"/>
    </location>
</feature>
<evidence type="ECO:0000259" key="10">
    <source>
        <dbReference type="PROSITE" id="PS50113"/>
    </source>
</evidence>
<dbReference type="InterPro" id="IPR003594">
    <property type="entry name" value="HATPase_dom"/>
</dbReference>
<evidence type="ECO:0000256" key="5">
    <source>
        <dbReference type="ARBA" id="ARBA00022679"/>
    </source>
</evidence>
<evidence type="ECO:0000313" key="12">
    <source>
        <dbReference type="Proteomes" id="UP001484097"/>
    </source>
</evidence>
<evidence type="ECO:0000256" key="6">
    <source>
        <dbReference type="ARBA" id="ARBA00022777"/>
    </source>
</evidence>
<evidence type="ECO:0000256" key="1">
    <source>
        <dbReference type="ARBA" id="ARBA00000085"/>
    </source>
</evidence>
<dbReference type="SMART" id="SM00388">
    <property type="entry name" value="HisKA"/>
    <property type="match status" value="1"/>
</dbReference>
<comment type="catalytic activity">
    <reaction evidence="1">
        <text>ATP + protein L-histidine = ADP + protein N-phospho-L-histidine.</text>
        <dbReference type="EC" id="2.7.13.3"/>
    </reaction>
</comment>
<evidence type="ECO:0000256" key="7">
    <source>
        <dbReference type="ARBA" id="ARBA00023012"/>
    </source>
</evidence>
<dbReference type="InterPro" id="IPR036097">
    <property type="entry name" value="HisK_dim/P_sf"/>
</dbReference>
<sequence>MSLATPTTLPSAEAAEGRRHFGQFSLRRRVLLSQMPLTLSVALIVVAVAVFHPHIMTDSPYFLGGVGGVALLTVLAGVAPWDRFPPVVYWVIPLLDFVAIAPIWASARHGLDGMVMLSAFPVFWLAWSGIYPVIGVVLAFVGSAAVTWWPYLPGTPTFAEGLLEYDLHRPVVVPFIMLALAVAASVLTRSMDRQRRDLGAALESFETQNRLLQAVVETSDVGILVVDGDGHDVLMNQAQRRTHFIGLPPGREDGAEHELLLFEADGVTPIPAEERPVTQALQGKDYRGRIIAIGTDGAQQHLSVSASSMHDQEGTFDGTVVVFQNVTDLMDAIQTRERFVAEVSHEFRTPLTSIIGYLDVALEEDLDPLVRKFLTTSQRNAERLLGLVTSLLDTAANSSKVTVQEVNLARLVRNSAESVAVQATKAGLSLQADLPERMDAKADPVKMGQVVDNLLSNAIKYTPAGGSITVSLRQLEGVGGVDGSGEWAELVVRDTGFGMTEAEREKLFTNFYRTEHVRKAAIPGTGLGLAITQGFVRAHGGEILVASEKDVGSTFTVRIPLCGPDA</sequence>
<feature type="transmembrane region" description="Helical" evidence="8">
    <location>
        <begin position="171"/>
        <end position="188"/>
    </location>
</feature>
<dbReference type="PANTHER" id="PTHR43047:SF72">
    <property type="entry name" value="OSMOSENSING HISTIDINE PROTEIN KINASE SLN1"/>
    <property type="match status" value="1"/>
</dbReference>
<dbReference type="InterPro" id="IPR004358">
    <property type="entry name" value="Sig_transdc_His_kin-like_C"/>
</dbReference>
<evidence type="ECO:0000259" key="9">
    <source>
        <dbReference type="PROSITE" id="PS50109"/>
    </source>
</evidence>
<comment type="caution">
    <text evidence="11">The sequence shown here is derived from an EMBL/GenBank/DDBJ whole genome shotgun (WGS) entry which is preliminary data.</text>
</comment>
<dbReference type="InterPro" id="IPR005467">
    <property type="entry name" value="His_kinase_dom"/>
</dbReference>
<keyword evidence="7" id="KW-0902">Two-component regulatory system</keyword>
<dbReference type="Pfam" id="PF08448">
    <property type="entry name" value="PAS_4"/>
    <property type="match status" value="1"/>
</dbReference>
<accession>A0ABV0IJF3</accession>
<feature type="transmembrane region" description="Helical" evidence="8">
    <location>
        <begin position="62"/>
        <end position="81"/>
    </location>
</feature>
<dbReference type="Gene3D" id="3.30.450.20">
    <property type="entry name" value="PAS domain"/>
    <property type="match status" value="1"/>
</dbReference>
<dbReference type="SUPFAM" id="SSF55785">
    <property type="entry name" value="PYP-like sensor domain (PAS domain)"/>
    <property type="match status" value="1"/>
</dbReference>
<feature type="transmembrane region" description="Helical" evidence="8">
    <location>
        <begin position="30"/>
        <end position="50"/>
    </location>
</feature>
<evidence type="ECO:0000256" key="4">
    <source>
        <dbReference type="ARBA" id="ARBA00022553"/>
    </source>
</evidence>
<dbReference type="Gene3D" id="3.30.565.10">
    <property type="entry name" value="Histidine kinase-like ATPase, C-terminal domain"/>
    <property type="match status" value="1"/>
</dbReference>
<keyword evidence="5" id="KW-0808">Transferase</keyword>
<feature type="transmembrane region" description="Helical" evidence="8">
    <location>
        <begin position="119"/>
        <end position="151"/>
    </location>
</feature>
<dbReference type="SUPFAM" id="SSF47384">
    <property type="entry name" value="Homodimeric domain of signal transducing histidine kinase"/>
    <property type="match status" value="1"/>
</dbReference>
<comment type="subcellular location">
    <subcellularLocation>
        <location evidence="2">Cell membrane</location>
    </subcellularLocation>
</comment>
<dbReference type="Pfam" id="PF00512">
    <property type="entry name" value="HisKA"/>
    <property type="match status" value="1"/>
</dbReference>
<dbReference type="EMBL" id="JBDXMX010000003">
    <property type="protein sequence ID" value="MEO9247779.1"/>
    <property type="molecule type" value="Genomic_DNA"/>
</dbReference>
<dbReference type="GO" id="GO:0016301">
    <property type="term" value="F:kinase activity"/>
    <property type="evidence" value="ECO:0007669"/>
    <property type="project" value="UniProtKB-KW"/>
</dbReference>
<dbReference type="EC" id="2.7.13.3" evidence="3"/>
<dbReference type="RefSeq" id="WP_347920433.1">
    <property type="nucleotide sequence ID" value="NZ_JBDXMX010000003.1"/>
</dbReference>
<evidence type="ECO:0000256" key="8">
    <source>
        <dbReference type="SAM" id="Phobius"/>
    </source>
</evidence>
<dbReference type="PRINTS" id="PR00344">
    <property type="entry name" value="BCTRLSENSOR"/>
</dbReference>
<dbReference type="PANTHER" id="PTHR43047">
    <property type="entry name" value="TWO-COMPONENT HISTIDINE PROTEIN KINASE"/>
    <property type="match status" value="1"/>
</dbReference>
<keyword evidence="6 11" id="KW-0418">Kinase</keyword>
<dbReference type="CDD" id="cd00082">
    <property type="entry name" value="HisKA"/>
    <property type="match status" value="1"/>
</dbReference>
<keyword evidence="12" id="KW-1185">Reference proteome</keyword>
<dbReference type="SUPFAM" id="SSF55874">
    <property type="entry name" value="ATPase domain of HSP90 chaperone/DNA topoisomerase II/histidine kinase"/>
    <property type="match status" value="1"/>
</dbReference>
<evidence type="ECO:0000256" key="2">
    <source>
        <dbReference type="ARBA" id="ARBA00004236"/>
    </source>
</evidence>
<feature type="transmembrane region" description="Helical" evidence="8">
    <location>
        <begin position="87"/>
        <end position="107"/>
    </location>
</feature>
<dbReference type="PROSITE" id="PS50113">
    <property type="entry name" value="PAC"/>
    <property type="match status" value="1"/>
</dbReference>
<proteinExistence type="predicted"/>
<dbReference type="InterPro" id="IPR036890">
    <property type="entry name" value="HATPase_C_sf"/>
</dbReference>
<dbReference type="PROSITE" id="PS50109">
    <property type="entry name" value="HIS_KIN"/>
    <property type="match status" value="1"/>
</dbReference>
<name>A0ABV0IJF3_9MICC</name>